<reference evidence="1" key="1">
    <citation type="submission" date="2022-11" db="EMBL/GenBank/DDBJ databases">
        <title>Centuries of genome instability and evolution in soft-shell clam transmissible cancer (bioRxiv).</title>
        <authorList>
            <person name="Hart S.F.M."/>
            <person name="Yonemitsu M.A."/>
            <person name="Giersch R.M."/>
            <person name="Beal B.F."/>
            <person name="Arriagada G."/>
            <person name="Davis B.W."/>
            <person name="Ostrander E.A."/>
            <person name="Goff S.P."/>
            <person name="Metzger M.J."/>
        </authorList>
    </citation>
    <scope>NUCLEOTIDE SEQUENCE</scope>
    <source>
        <strain evidence="1">MELC-2E11</strain>
        <tissue evidence="1">Siphon/mantle</tissue>
    </source>
</reference>
<dbReference type="SUPFAM" id="SSF49723">
    <property type="entry name" value="Lipase/lipooxygenase domain (PLAT/LH2 domain)"/>
    <property type="match status" value="1"/>
</dbReference>
<name>A0ABY7DCG7_MYAAR</name>
<dbReference type="Proteomes" id="UP001164746">
    <property type="component" value="Chromosome 1"/>
</dbReference>
<dbReference type="EMBL" id="CP111012">
    <property type="protein sequence ID" value="WAQ94281.1"/>
    <property type="molecule type" value="Genomic_DNA"/>
</dbReference>
<protein>
    <submittedName>
        <fullName evidence="1">PK1L2-like protein</fullName>
    </submittedName>
</protein>
<accession>A0ABY7DCG7</accession>
<sequence>MTANCTDLNEDLTAKDTPGNVGVIPCVDNKQGDQYVYLVCFITGWWKHAGTSANVYFYMTGTDGVSGKKHVNTADRVCLQPGSEDWLVDVETGSSWNYIYNDWLAVDMGSLLSTTATIEATSEDQMRVKLKYKFMIQFSREIRNGHLWISIFSKSPASQFTRVQRLTCALSLLLSTMLTNLMFYGIPTDEPADQSCHTLVVVVLLTMIFKKDVEFEDVGADMELEI</sequence>
<keyword evidence="2" id="KW-1185">Reference proteome</keyword>
<dbReference type="InterPro" id="IPR051223">
    <property type="entry name" value="Polycystin"/>
</dbReference>
<dbReference type="Gene3D" id="2.60.60.20">
    <property type="entry name" value="PLAT/LH2 domain"/>
    <property type="match status" value="1"/>
</dbReference>
<dbReference type="PANTHER" id="PTHR10877:SF183">
    <property type="entry name" value="AT14535P-RELATED"/>
    <property type="match status" value="1"/>
</dbReference>
<gene>
    <name evidence="1" type="ORF">MAR_006752</name>
</gene>
<dbReference type="PANTHER" id="PTHR10877">
    <property type="entry name" value="POLYCYSTIN FAMILY MEMBER"/>
    <property type="match status" value="1"/>
</dbReference>
<evidence type="ECO:0000313" key="1">
    <source>
        <dbReference type="EMBL" id="WAQ94281.1"/>
    </source>
</evidence>
<evidence type="ECO:0000313" key="2">
    <source>
        <dbReference type="Proteomes" id="UP001164746"/>
    </source>
</evidence>
<dbReference type="InterPro" id="IPR036392">
    <property type="entry name" value="PLAT/LH2_dom_sf"/>
</dbReference>
<proteinExistence type="predicted"/>
<organism evidence="1 2">
    <name type="scientific">Mya arenaria</name>
    <name type="common">Soft-shell clam</name>
    <dbReference type="NCBI Taxonomy" id="6604"/>
    <lineage>
        <taxon>Eukaryota</taxon>
        <taxon>Metazoa</taxon>
        <taxon>Spiralia</taxon>
        <taxon>Lophotrochozoa</taxon>
        <taxon>Mollusca</taxon>
        <taxon>Bivalvia</taxon>
        <taxon>Autobranchia</taxon>
        <taxon>Heteroconchia</taxon>
        <taxon>Euheterodonta</taxon>
        <taxon>Imparidentia</taxon>
        <taxon>Neoheterodontei</taxon>
        <taxon>Myida</taxon>
        <taxon>Myoidea</taxon>
        <taxon>Myidae</taxon>
        <taxon>Mya</taxon>
    </lineage>
</organism>